<dbReference type="PANTHER" id="PTHR35324:SF4">
    <property type="entry name" value="EXPRESSED PROTEIN"/>
    <property type="match status" value="1"/>
</dbReference>
<proteinExistence type="predicted"/>
<dbReference type="Proteomes" id="UP000813462">
    <property type="component" value="Unassembled WGS sequence"/>
</dbReference>
<protein>
    <submittedName>
        <fullName evidence="2">Uncharacterized protein</fullName>
    </submittedName>
</protein>
<gene>
    <name evidence="2" type="ORF">FEM48_Zijuj06G0075200</name>
</gene>
<name>A0A978V7Z6_ZIZJJ</name>
<reference evidence="2" key="1">
    <citation type="journal article" date="2021" name="Front. Plant Sci.">
        <title>Chromosome-Scale Genome Assembly for Chinese Sour Jujube and Insights Into Its Genome Evolution and Domestication Signature.</title>
        <authorList>
            <person name="Shen L.-Y."/>
            <person name="Luo H."/>
            <person name="Wang X.-L."/>
            <person name="Wang X.-M."/>
            <person name="Qiu X.-J."/>
            <person name="Liu H."/>
            <person name="Zhou S.-S."/>
            <person name="Jia K.-H."/>
            <person name="Nie S."/>
            <person name="Bao Y.-T."/>
            <person name="Zhang R.-G."/>
            <person name="Yun Q.-Z."/>
            <person name="Chai Y.-H."/>
            <person name="Lu J.-Y."/>
            <person name="Li Y."/>
            <person name="Zhao S.-W."/>
            <person name="Mao J.-F."/>
            <person name="Jia S.-G."/>
            <person name="Mao Y.-M."/>
        </authorList>
    </citation>
    <scope>NUCLEOTIDE SEQUENCE</scope>
    <source>
        <strain evidence="2">AT0</strain>
        <tissue evidence="2">Leaf</tissue>
    </source>
</reference>
<feature type="compositionally biased region" description="Low complexity" evidence="1">
    <location>
        <begin position="10"/>
        <end position="27"/>
    </location>
</feature>
<feature type="region of interest" description="Disordered" evidence="1">
    <location>
        <begin position="1"/>
        <end position="43"/>
    </location>
</feature>
<dbReference type="PANTHER" id="PTHR35324">
    <property type="entry name" value="BNAA08G03750D PROTEIN"/>
    <property type="match status" value="1"/>
</dbReference>
<organism evidence="2 3">
    <name type="scientific">Ziziphus jujuba var. spinosa</name>
    <dbReference type="NCBI Taxonomy" id="714518"/>
    <lineage>
        <taxon>Eukaryota</taxon>
        <taxon>Viridiplantae</taxon>
        <taxon>Streptophyta</taxon>
        <taxon>Embryophyta</taxon>
        <taxon>Tracheophyta</taxon>
        <taxon>Spermatophyta</taxon>
        <taxon>Magnoliopsida</taxon>
        <taxon>eudicotyledons</taxon>
        <taxon>Gunneridae</taxon>
        <taxon>Pentapetalae</taxon>
        <taxon>rosids</taxon>
        <taxon>fabids</taxon>
        <taxon>Rosales</taxon>
        <taxon>Rhamnaceae</taxon>
        <taxon>Paliureae</taxon>
        <taxon>Ziziphus</taxon>
    </lineage>
</organism>
<evidence type="ECO:0000313" key="2">
    <source>
        <dbReference type="EMBL" id="KAH7524031.1"/>
    </source>
</evidence>
<dbReference type="EMBL" id="JAEACU010000006">
    <property type="protein sequence ID" value="KAH7524031.1"/>
    <property type="molecule type" value="Genomic_DNA"/>
</dbReference>
<evidence type="ECO:0000256" key="1">
    <source>
        <dbReference type="SAM" id="MobiDB-lite"/>
    </source>
</evidence>
<comment type="caution">
    <text evidence="2">The sequence shown here is derived from an EMBL/GenBank/DDBJ whole genome shotgun (WGS) entry which is preliminary data.</text>
</comment>
<evidence type="ECO:0000313" key="3">
    <source>
        <dbReference type="Proteomes" id="UP000813462"/>
    </source>
</evidence>
<sequence>MCSMVPKSQPTNTKYKTNPNPNNNNNNMVEEQEDPSETKEKVTSHIYIKPAHSIQPWDKEVVLRRIRQRKRVNKVRAALQAFLSPFSAKPNRVSMHQNKWVDDAFAAL</sequence>
<accession>A0A978V7Z6</accession>
<dbReference type="AlphaFoldDB" id="A0A978V7Z6"/>